<dbReference type="KEGG" id="ehx:EMIHUDRAFT_257464"/>
<keyword evidence="3" id="KW-1185">Reference proteome</keyword>
<dbReference type="AlphaFoldDB" id="A0A0D3IJ25"/>
<organism evidence="2 3">
    <name type="scientific">Emiliania huxleyi (strain CCMP1516)</name>
    <dbReference type="NCBI Taxonomy" id="280463"/>
    <lineage>
        <taxon>Eukaryota</taxon>
        <taxon>Haptista</taxon>
        <taxon>Haptophyta</taxon>
        <taxon>Prymnesiophyceae</taxon>
        <taxon>Isochrysidales</taxon>
        <taxon>Noelaerhabdaceae</taxon>
        <taxon>Emiliania</taxon>
    </lineage>
</organism>
<protein>
    <recommendedName>
        <fullName evidence="1">Replication protein A C-terminal domain-containing protein</fullName>
    </recommendedName>
</protein>
<sequence length="151" mass="15729">VKRVLSFHLPGPVEPNSVYTEQWNEEECTCTLTFPITPPAPPDPGEYLSSGPGGSVPLAAAAAIEEPSGCGAGVGSGVHGSSASALEGSDQVLEYFKQFGDHSEAGCAIAQCHEAMAASGVSLEQIRNQVNQLVSDGHLYSTIDDDHYKAI</sequence>
<name>A0A0D3IJ25_EMIH1</name>
<proteinExistence type="predicted"/>
<reference evidence="2" key="2">
    <citation type="submission" date="2024-10" db="UniProtKB">
        <authorList>
            <consortium name="EnsemblProtists"/>
        </authorList>
    </citation>
    <scope>IDENTIFICATION</scope>
</reference>
<dbReference type="InterPro" id="IPR014892">
    <property type="entry name" value="RPA_C"/>
</dbReference>
<feature type="domain" description="Replication protein A C-terminal" evidence="1">
    <location>
        <begin position="69"/>
        <end position="146"/>
    </location>
</feature>
<dbReference type="Pfam" id="PF08784">
    <property type="entry name" value="RPA_C"/>
    <property type="match status" value="1"/>
</dbReference>
<accession>A0A0D3IJ25</accession>
<evidence type="ECO:0000313" key="3">
    <source>
        <dbReference type="Proteomes" id="UP000013827"/>
    </source>
</evidence>
<dbReference type="InterPro" id="IPR036388">
    <property type="entry name" value="WH-like_DNA-bd_sf"/>
</dbReference>
<dbReference type="PaxDb" id="2903-EOD11260"/>
<dbReference type="Gene3D" id="1.10.10.10">
    <property type="entry name" value="Winged helix-like DNA-binding domain superfamily/Winged helix DNA-binding domain"/>
    <property type="match status" value="1"/>
</dbReference>
<dbReference type="RefSeq" id="XP_005763689.1">
    <property type="nucleotide sequence ID" value="XM_005763632.1"/>
</dbReference>
<dbReference type="InterPro" id="IPR036390">
    <property type="entry name" value="WH_DNA-bd_sf"/>
</dbReference>
<dbReference type="SUPFAM" id="SSF46785">
    <property type="entry name" value="Winged helix' DNA-binding domain"/>
    <property type="match status" value="1"/>
</dbReference>
<evidence type="ECO:0000259" key="1">
    <source>
        <dbReference type="Pfam" id="PF08784"/>
    </source>
</evidence>
<dbReference type="Proteomes" id="UP000013827">
    <property type="component" value="Unassembled WGS sequence"/>
</dbReference>
<reference evidence="3" key="1">
    <citation type="journal article" date="2013" name="Nature">
        <title>Pan genome of the phytoplankton Emiliania underpins its global distribution.</title>
        <authorList>
            <person name="Read B.A."/>
            <person name="Kegel J."/>
            <person name="Klute M.J."/>
            <person name="Kuo A."/>
            <person name="Lefebvre S.C."/>
            <person name="Maumus F."/>
            <person name="Mayer C."/>
            <person name="Miller J."/>
            <person name="Monier A."/>
            <person name="Salamov A."/>
            <person name="Young J."/>
            <person name="Aguilar M."/>
            <person name="Claverie J.M."/>
            <person name="Frickenhaus S."/>
            <person name="Gonzalez K."/>
            <person name="Herman E.K."/>
            <person name="Lin Y.C."/>
            <person name="Napier J."/>
            <person name="Ogata H."/>
            <person name="Sarno A.F."/>
            <person name="Shmutz J."/>
            <person name="Schroeder D."/>
            <person name="de Vargas C."/>
            <person name="Verret F."/>
            <person name="von Dassow P."/>
            <person name="Valentin K."/>
            <person name="Van de Peer Y."/>
            <person name="Wheeler G."/>
            <person name="Dacks J.B."/>
            <person name="Delwiche C.F."/>
            <person name="Dyhrman S.T."/>
            <person name="Glockner G."/>
            <person name="John U."/>
            <person name="Richards T."/>
            <person name="Worden A.Z."/>
            <person name="Zhang X."/>
            <person name="Grigoriev I.V."/>
            <person name="Allen A.E."/>
            <person name="Bidle K."/>
            <person name="Borodovsky M."/>
            <person name="Bowler C."/>
            <person name="Brownlee C."/>
            <person name="Cock J.M."/>
            <person name="Elias M."/>
            <person name="Gladyshev V.N."/>
            <person name="Groth M."/>
            <person name="Guda C."/>
            <person name="Hadaegh A."/>
            <person name="Iglesias-Rodriguez M.D."/>
            <person name="Jenkins J."/>
            <person name="Jones B.M."/>
            <person name="Lawson T."/>
            <person name="Leese F."/>
            <person name="Lindquist E."/>
            <person name="Lobanov A."/>
            <person name="Lomsadze A."/>
            <person name="Malik S.B."/>
            <person name="Marsh M.E."/>
            <person name="Mackinder L."/>
            <person name="Mock T."/>
            <person name="Mueller-Roeber B."/>
            <person name="Pagarete A."/>
            <person name="Parker M."/>
            <person name="Probert I."/>
            <person name="Quesneville H."/>
            <person name="Raines C."/>
            <person name="Rensing S.A."/>
            <person name="Riano-Pachon D.M."/>
            <person name="Richier S."/>
            <person name="Rokitta S."/>
            <person name="Shiraiwa Y."/>
            <person name="Soanes D.M."/>
            <person name="van der Giezen M."/>
            <person name="Wahlund T.M."/>
            <person name="Williams B."/>
            <person name="Wilson W."/>
            <person name="Wolfe G."/>
            <person name="Wurch L.L."/>
        </authorList>
    </citation>
    <scope>NUCLEOTIDE SEQUENCE</scope>
</reference>
<dbReference type="GeneID" id="17257411"/>
<evidence type="ECO:0000313" key="2">
    <source>
        <dbReference type="EnsemblProtists" id="EOD11260"/>
    </source>
</evidence>
<dbReference type="HOGENOM" id="CLU_1736275_0_0_1"/>
<dbReference type="EnsemblProtists" id="EOD11260">
    <property type="protein sequence ID" value="EOD11260"/>
    <property type="gene ID" value="EMIHUDRAFT_257464"/>
</dbReference>